<evidence type="ECO:0000313" key="3">
    <source>
        <dbReference type="Proteomes" id="UP000298663"/>
    </source>
</evidence>
<keyword evidence="3" id="KW-1185">Reference proteome</keyword>
<keyword evidence="1" id="KW-0812">Transmembrane</keyword>
<keyword evidence="1" id="KW-0472">Membrane</keyword>
<dbReference type="AlphaFoldDB" id="A0A4U5MUT6"/>
<reference evidence="2 3" key="1">
    <citation type="journal article" date="2015" name="Genome Biol.">
        <title>Comparative genomics of Steinernema reveals deeply conserved gene regulatory networks.</title>
        <authorList>
            <person name="Dillman A.R."/>
            <person name="Macchietto M."/>
            <person name="Porter C.F."/>
            <person name="Rogers A."/>
            <person name="Williams B."/>
            <person name="Antoshechkin I."/>
            <person name="Lee M.M."/>
            <person name="Goodwin Z."/>
            <person name="Lu X."/>
            <person name="Lewis E.E."/>
            <person name="Goodrich-Blair H."/>
            <person name="Stock S.P."/>
            <person name="Adams B.J."/>
            <person name="Sternberg P.W."/>
            <person name="Mortazavi A."/>
        </authorList>
    </citation>
    <scope>NUCLEOTIDE SEQUENCE [LARGE SCALE GENOMIC DNA]</scope>
    <source>
        <strain evidence="2 3">ALL</strain>
    </source>
</reference>
<proteinExistence type="predicted"/>
<feature type="transmembrane region" description="Helical" evidence="1">
    <location>
        <begin position="68"/>
        <end position="86"/>
    </location>
</feature>
<gene>
    <name evidence="2" type="ORF">L596_020848</name>
</gene>
<reference evidence="2 3" key="2">
    <citation type="journal article" date="2019" name="G3 (Bethesda)">
        <title>Hybrid Assembly of the Genome of the Entomopathogenic Nematode Steinernema carpocapsae Identifies the X-Chromosome.</title>
        <authorList>
            <person name="Serra L."/>
            <person name="Macchietto M."/>
            <person name="Macias-Munoz A."/>
            <person name="McGill C.J."/>
            <person name="Rodriguez I.M."/>
            <person name="Rodriguez B."/>
            <person name="Murad R."/>
            <person name="Mortazavi A."/>
        </authorList>
    </citation>
    <scope>NUCLEOTIDE SEQUENCE [LARGE SCALE GENOMIC DNA]</scope>
    <source>
        <strain evidence="2 3">ALL</strain>
    </source>
</reference>
<feature type="transmembrane region" description="Helical" evidence="1">
    <location>
        <begin position="15"/>
        <end position="40"/>
    </location>
</feature>
<accession>A0A4U5MUT6</accession>
<dbReference type="EMBL" id="AZBU02000006">
    <property type="protein sequence ID" value="TKR73550.1"/>
    <property type="molecule type" value="Genomic_DNA"/>
</dbReference>
<comment type="caution">
    <text evidence="2">The sequence shown here is derived from an EMBL/GenBank/DDBJ whole genome shotgun (WGS) entry which is preliminary data.</text>
</comment>
<protein>
    <submittedName>
        <fullName evidence="2">Uncharacterized protein</fullName>
    </submittedName>
</protein>
<organism evidence="2 3">
    <name type="scientific">Steinernema carpocapsae</name>
    <name type="common">Entomopathogenic nematode</name>
    <dbReference type="NCBI Taxonomy" id="34508"/>
    <lineage>
        <taxon>Eukaryota</taxon>
        <taxon>Metazoa</taxon>
        <taxon>Ecdysozoa</taxon>
        <taxon>Nematoda</taxon>
        <taxon>Chromadorea</taxon>
        <taxon>Rhabditida</taxon>
        <taxon>Tylenchina</taxon>
        <taxon>Panagrolaimomorpha</taxon>
        <taxon>Strongyloidoidea</taxon>
        <taxon>Steinernematidae</taxon>
        <taxon>Steinernema</taxon>
    </lineage>
</organism>
<name>A0A4U5MUT6_STECR</name>
<sequence>MFAFRYLFIAHSKKVVLSFTAGTIFCISVYVTTSIAHLLIFEYSVKSTSDADPIHLIQILFCFDFDKIGFYFVFVLSGYWLFSVVLQPIHSSIK</sequence>
<keyword evidence="1" id="KW-1133">Transmembrane helix</keyword>
<evidence type="ECO:0000256" key="1">
    <source>
        <dbReference type="SAM" id="Phobius"/>
    </source>
</evidence>
<dbReference type="Proteomes" id="UP000298663">
    <property type="component" value="Unassembled WGS sequence"/>
</dbReference>
<evidence type="ECO:0000313" key="2">
    <source>
        <dbReference type="EMBL" id="TKR73550.1"/>
    </source>
</evidence>